<dbReference type="GO" id="GO:0005730">
    <property type="term" value="C:nucleolus"/>
    <property type="evidence" value="ECO:0007669"/>
    <property type="project" value="UniProtKB-SubCell"/>
</dbReference>
<dbReference type="PANTHER" id="PTHR12928">
    <property type="entry name" value="FRG1 PROTEIN"/>
    <property type="match status" value="1"/>
</dbReference>
<comment type="similarity">
    <text evidence="2">Belongs to the FRG1 family.</text>
</comment>
<proteinExistence type="inferred from homology"/>
<dbReference type="RefSeq" id="XP_066922637.1">
    <property type="nucleotide sequence ID" value="XM_067066536.1"/>
</dbReference>
<sequence>MSEYGQVKLGKLKLKGGEKSKKKSKKNKRKHDEEGGESSSSTKAWNEETKKYHGWWPLKTFEDLGCGIVAVQTSFKNSYIFAVDNGTLRLGSEHDDHLEAIPMEEEIFTLIKISENKIAFKSGYGKYVSVNARGDVMARSEAVGPQEQIEVVIENEKIALQGHNGYFITINDEGDFKALSRTAKDKEIFILRSNVSRNKKKKTLNEEEEAGDVRQFEINYVKQFQSFKNNRLKLHEGPSSSLEKARNKGKLHEAMLDRREKMKADRYCK</sequence>
<dbReference type="GO" id="GO:0055120">
    <property type="term" value="C:striated muscle dense body"/>
    <property type="evidence" value="ECO:0007669"/>
    <property type="project" value="TreeGrafter"/>
</dbReference>
<evidence type="ECO:0008006" key="7">
    <source>
        <dbReference type="Google" id="ProtNLM"/>
    </source>
</evidence>
<feature type="region of interest" description="Disordered" evidence="4">
    <location>
        <begin position="1"/>
        <end position="43"/>
    </location>
</feature>
<evidence type="ECO:0000256" key="2">
    <source>
        <dbReference type="ARBA" id="ARBA00010878"/>
    </source>
</evidence>
<comment type="subcellular location">
    <subcellularLocation>
        <location evidence="1">Nucleus</location>
        <location evidence="1">Nucleolus</location>
    </subcellularLocation>
</comment>
<evidence type="ECO:0000256" key="3">
    <source>
        <dbReference type="ARBA" id="ARBA00023242"/>
    </source>
</evidence>
<protein>
    <recommendedName>
        <fullName evidence="7">Protein FRG1</fullName>
    </recommendedName>
</protein>
<keyword evidence="3" id="KW-0539">Nucleus</keyword>
<evidence type="ECO:0000313" key="6">
    <source>
        <dbReference type="Proteomes" id="UP000594262"/>
    </source>
</evidence>
<organism evidence="5 6">
    <name type="scientific">Clytia hemisphaerica</name>
    <dbReference type="NCBI Taxonomy" id="252671"/>
    <lineage>
        <taxon>Eukaryota</taxon>
        <taxon>Metazoa</taxon>
        <taxon>Cnidaria</taxon>
        <taxon>Hydrozoa</taxon>
        <taxon>Hydroidolina</taxon>
        <taxon>Leptothecata</taxon>
        <taxon>Obeliida</taxon>
        <taxon>Clytiidae</taxon>
        <taxon>Clytia</taxon>
    </lineage>
</organism>
<dbReference type="PANTHER" id="PTHR12928:SF0">
    <property type="entry name" value="FSHD REGION GENE 1"/>
    <property type="match status" value="1"/>
</dbReference>
<accession>A0A7M5XBI7</accession>
<reference evidence="5" key="1">
    <citation type="submission" date="2021-01" db="UniProtKB">
        <authorList>
            <consortium name="EnsemblMetazoa"/>
        </authorList>
    </citation>
    <scope>IDENTIFICATION</scope>
</reference>
<dbReference type="InterPro" id="IPR013865">
    <property type="entry name" value="FAM32A"/>
</dbReference>
<name>A0A7M5XBI7_9CNID</name>
<dbReference type="GeneID" id="136809967"/>
<dbReference type="OrthoDB" id="5539371at2759"/>
<evidence type="ECO:0000256" key="1">
    <source>
        <dbReference type="ARBA" id="ARBA00004604"/>
    </source>
</evidence>
<dbReference type="Gene3D" id="2.80.10.50">
    <property type="match status" value="1"/>
</dbReference>
<dbReference type="SUPFAM" id="SSF50405">
    <property type="entry name" value="Actin-crosslinking proteins"/>
    <property type="match status" value="1"/>
</dbReference>
<evidence type="ECO:0000313" key="5">
    <source>
        <dbReference type="EnsemblMetazoa" id="CLYHEMP020482.1"/>
    </source>
</evidence>
<dbReference type="Proteomes" id="UP000594262">
    <property type="component" value="Unplaced"/>
</dbReference>
<dbReference type="CDD" id="cd23338">
    <property type="entry name" value="beta-trefoil_FSCN_FRG1"/>
    <property type="match status" value="1"/>
</dbReference>
<dbReference type="Pfam" id="PF06229">
    <property type="entry name" value="FRG1"/>
    <property type="match status" value="1"/>
</dbReference>
<dbReference type="InterPro" id="IPR010414">
    <property type="entry name" value="FRG1"/>
</dbReference>
<dbReference type="EnsemblMetazoa" id="CLYHEMT020482.1">
    <property type="protein sequence ID" value="CLYHEMP020482.1"/>
    <property type="gene ID" value="CLYHEMG020482"/>
</dbReference>
<keyword evidence="6" id="KW-1185">Reference proteome</keyword>
<feature type="compositionally biased region" description="Basic residues" evidence="4">
    <location>
        <begin position="10"/>
        <end position="29"/>
    </location>
</feature>
<dbReference type="GO" id="GO:0071013">
    <property type="term" value="C:catalytic step 2 spliceosome"/>
    <property type="evidence" value="ECO:0007669"/>
    <property type="project" value="TreeGrafter"/>
</dbReference>
<dbReference type="AlphaFoldDB" id="A0A7M5XBI7"/>
<evidence type="ECO:0000256" key="4">
    <source>
        <dbReference type="SAM" id="MobiDB-lite"/>
    </source>
</evidence>
<dbReference type="GO" id="GO:0051015">
    <property type="term" value="F:actin filament binding"/>
    <property type="evidence" value="ECO:0007669"/>
    <property type="project" value="TreeGrafter"/>
</dbReference>
<dbReference type="Pfam" id="PF08555">
    <property type="entry name" value="FAM32A"/>
    <property type="match status" value="1"/>
</dbReference>
<dbReference type="InterPro" id="IPR008999">
    <property type="entry name" value="Actin-crosslinking"/>
</dbReference>